<organism evidence="1 2">
    <name type="scientific">Periplaneta americana</name>
    <name type="common">American cockroach</name>
    <name type="synonym">Blatta americana</name>
    <dbReference type="NCBI Taxonomy" id="6978"/>
    <lineage>
        <taxon>Eukaryota</taxon>
        <taxon>Metazoa</taxon>
        <taxon>Ecdysozoa</taxon>
        <taxon>Arthropoda</taxon>
        <taxon>Hexapoda</taxon>
        <taxon>Insecta</taxon>
        <taxon>Pterygota</taxon>
        <taxon>Neoptera</taxon>
        <taxon>Polyneoptera</taxon>
        <taxon>Dictyoptera</taxon>
        <taxon>Blattodea</taxon>
        <taxon>Blattoidea</taxon>
        <taxon>Blattidae</taxon>
        <taxon>Blattinae</taxon>
        <taxon>Periplaneta</taxon>
    </lineage>
</organism>
<dbReference type="EMBL" id="JAJSOF020000013">
    <property type="protein sequence ID" value="KAJ4443563.1"/>
    <property type="molecule type" value="Genomic_DNA"/>
</dbReference>
<evidence type="ECO:0000313" key="1">
    <source>
        <dbReference type="EMBL" id="KAJ4443563.1"/>
    </source>
</evidence>
<proteinExistence type="predicted"/>
<keyword evidence="2" id="KW-1185">Reference proteome</keyword>
<gene>
    <name evidence="1" type="ORF">ANN_05236</name>
</gene>
<protein>
    <submittedName>
        <fullName evidence="1">Uncharacterized protein</fullName>
    </submittedName>
</protein>
<dbReference type="Proteomes" id="UP001148838">
    <property type="component" value="Unassembled WGS sequence"/>
</dbReference>
<accession>A0ABQ8TAK3</accession>
<evidence type="ECO:0000313" key="2">
    <source>
        <dbReference type="Proteomes" id="UP001148838"/>
    </source>
</evidence>
<sequence>MNEPEVVQNYKSKLEQGLKQIISIQDNIEEQWEKGKAVIHAAAEQEFGEMESQRPKTWFEEECQNATENKNIAYRKLQ</sequence>
<name>A0ABQ8TAK3_PERAM</name>
<reference evidence="1 2" key="1">
    <citation type="journal article" date="2022" name="Allergy">
        <title>Genome assembly and annotation of Periplaneta americana reveal a comprehensive cockroach allergen profile.</title>
        <authorList>
            <person name="Wang L."/>
            <person name="Xiong Q."/>
            <person name="Saelim N."/>
            <person name="Wang L."/>
            <person name="Nong W."/>
            <person name="Wan A.T."/>
            <person name="Shi M."/>
            <person name="Liu X."/>
            <person name="Cao Q."/>
            <person name="Hui J.H.L."/>
            <person name="Sookrung N."/>
            <person name="Leung T.F."/>
            <person name="Tungtrongchitr A."/>
            <person name="Tsui S.K.W."/>
        </authorList>
    </citation>
    <scope>NUCLEOTIDE SEQUENCE [LARGE SCALE GENOMIC DNA]</scope>
    <source>
        <strain evidence="1">PWHHKU_190912</strain>
    </source>
</reference>
<comment type="caution">
    <text evidence="1">The sequence shown here is derived from an EMBL/GenBank/DDBJ whole genome shotgun (WGS) entry which is preliminary data.</text>
</comment>